<dbReference type="PANTHER" id="PTHR15004">
    <property type="entry name" value="GLUTAMYL-TRNA(GLN) AMIDOTRANSFERASE SUBUNIT C, MITOCHONDRIAL"/>
    <property type="match status" value="1"/>
</dbReference>
<dbReference type="EC" id="6.3.5.-" evidence="1"/>
<proteinExistence type="inferred from homology"/>
<dbReference type="InterPro" id="IPR036113">
    <property type="entry name" value="Asp/Glu-ADT_sf_sub_c"/>
</dbReference>
<comment type="similarity">
    <text evidence="1">Belongs to the GatC family.</text>
</comment>
<dbReference type="SUPFAM" id="SSF141000">
    <property type="entry name" value="Glu-tRNAGln amidotransferase C subunit"/>
    <property type="match status" value="1"/>
</dbReference>
<evidence type="ECO:0000313" key="2">
    <source>
        <dbReference type="EMBL" id="SEN09143.1"/>
    </source>
</evidence>
<dbReference type="GO" id="GO:0050566">
    <property type="term" value="F:asparaginyl-tRNA synthase (glutamine-hydrolyzing) activity"/>
    <property type="evidence" value="ECO:0007669"/>
    <property type="project" value="RHEA"/>
</dbReference>
<dbReference type="Gene3D" id="1.10.20.60">
    <property type="entry name" value="Glu-tRNAGln amidotransferase C subunit, N-terminal domain"/>
    <property type="match status" value="1"/>
</dbReference>
<evidence type="ECO:0000256" key="1">
    <source>
        <dbReference type="HAMAP-Rule" id="MF_00122"/>
    </source>
</evidence>
<keyword evidence="1" id="KW-0648">Protein biosynthesis</keyword>
<reference evidence="2 3" key="1">
    <citation type="submission" date="2016-10" db="EMBL/GenBank/DDBJ databases">
        <authorList>
            <person name="de Groot N.N."/>
        </authorList>
    </citation>
    <scope>NUCLEOTIDE SEQUENCE [LARGE SCALE GENOMIC DNA]</scope>
    <source>
        <strain evidence="2 3">Nl18</strain>
    </source>
</reference>
<organism evidence="2 3">
    <name type="scientific">Nitrosospira multiformis</name>
    <dbReference type="NCBI Taxonomy" id="1231"/>
    <lineage>
        <taxon>Bacteria</taxon>
        <taxon>Pseudomonadati</taxon>
        <taxon>Pseudomonadota</taxon>
        <taxon>Betaproteobacteria</taxon>
        <taxon>Nitrosomonadales</taxon>
        <taxon>Nitrosomonadaceae</taxon>
        <taxon>Nitrosospira</taxon>
    </lineage>
</organism>
<accession>A0A1H8DPK3</accession>
<comment type="catalytic activity">
    <reaction evidence="1">
        <text>L-glutamyl-tRNA(Gln) + L-glutamine + ATP + H2O = L-glutaminyl-tRNA(Gln) + L-glutamate + ADP + phosphate + H(+)</text>
        <dbReference type="Rhea" id="RHEA:17521"/>
        <dbReference type="Rhea" id="RHEA-COMP:9681"/>
        <dbReference type="Rhea" id="RHEA-COMP:9684"/>
        <dbReference type="ChEBI" id="CHEBI:15377"/>
        <dbReference type="ChEBI" id="CHEBI:15378"/>
        <dbReference type="ChEBI" id="CHEBI:29985"/>
        <dbReference type="ChEBI" id="CHEBI:30616"/>
        <dbReference type="ChEBI" id="CHEBI:43474"/>
        <dbReference type="ChEBI" id="CHEBI:58359"/>
        <dbReference type="ChEBI" id="CHEBI:78520"/>
        <dbReference type="ChEBI" id="CHEBI:78521"/>
        <dbReference type="ChEBI" id="CHEBI:456216"/>
    </reaction>
</comment>
<dbReference type="RefSeq" id="WP_074744440.1">
    <property type="nucleotide sequence ID" value="NZ_FOCT01000002.1"/>
</dbReference>
<dbReference type="NCBIfam" id="TIGR00135">
    <property type="entry name" value="gatC"/>
    <property type="match status" value="1"/>
</dbReference>
<dbReference type="GO" id="GO:0070681">
    <property type="term" value="P:glutaminyl-tRNAGln biosynthesis via transamidation"/>
    <property type="evidence" value="ECO:0007669"/>
    <property type="project" value="TreeGrafter"/>
</dbReference>
<dbReference type="GO" id="GO:0016740">
    <property type="term" value="F:transferase activity"/>
    <property type="evidence" value="ECO:0007669"/>
    <property type="project" value="UniProtKB-KW"/>
</dbReference>
<keyword evidence="1" id="KW-0436">Ligase</keyword>
<dbReference type="Proteomes" id="UP000183898">
    <property type="component" value="Unassembled WGS sequence"/>
</dbReference>
<protein>
    <recommendedName>
        <fullName evidence="1">Aspartyl/glutamyl-tRNA(Asn/Gln) amidotransferase subunit C</fullName>
        <shortName evidence="1">Asp/Glu-ADT subunit C</shortName>
        <ecNumber evidence="1">6.3.5.-</ecNumber>
    </recommendedName>
</protein>
<comment type="catalytic activity">
    <reaction evidence="1">
        <text>L-aspartyl-tRNA(Asn) + L-glutamine + ATP + H2O = L-asparaginyl-tRNA(Asn) + L-glutamate + ADP + phosphate + 2 H(+)</text>
        <dbReference type="Rhea" id="RHEA:14513"/>
        <dbReference type="Rhea" id="RHEA-COMP:9674"/>
        <dbReference type="Rhea" id="RHEA-COMP:9677"/>
        <dbReference type="ChEBI" id="CHEBI:15377"/>
        <dbReference type="ChEBI" id="CHEBI:15378"/>
        <dbReference type="ChEBI" id="CHEBI:29985"/>
        <dbReference type="ChEBI" id="CHEBI:30616"/>
        <dbReference type="ChEBI" id="CHEBI:43474"/>
        <dbReference type="ChEBI" id="CHEBI:58359"/>
        <dbReference type="ChEBI" id="CHEBI:78515"/>
        <dbReference type="ChEBI" id="CHEBI:78516"/>
        <dbReference type="ChEBI" id="CHEBI:456216"/>
    </reaction>
</comment>
<evidence type="ECO:0000313" key="3">
    <source>
        <dbReference type="Proteomes" id="UP000183898"/>
    </source>
</evidence>
<comment type="subunit">
    <text evidence="1">Heterotrimer of A, B and C subunits.</text>
</comment>
<dbReference type="InterPro" id="IPR003837">
    <property type="entry name" value="GatC"/>
</dbReference>
<keyword evidence="2" id="KW-0808">Transferase</keyword>
<keyword evidence="1" id="KW-0067">ATP-binding</keyword>
<dbReference type="PANTHER" id="PTHR15004:SF0">
    <property type="entry name" value="GLUTAMYL-TRNA(GLN) AMIDOTRANSFERASE SUBUNIT C, MITOCHONDRIAL"/>
    <property type="match status" value="1"/>
</dbReference>
<dbReference type="GO" id="GO:0006412">
    <property type="term" value="P:translation"/>
    <property type="evidence" value="ECO:0007669"/>
    <property type="project" value="UniProtKB-UniRule"/>
</dbReference>
<comment type="function">
    <text evidence="1">Allows the formation of correctly charged Asn-tRNA(Asn) or Gln-tRNA(Gln) through the transamidation of misacylated Asp-tRNA(Asn) or Glu-tRNA(Gln) in organisms which lack either or both of asparaginyl-tRNA or glutaminyl-tRNA synthetases. The reaction takes place in the presence of glutamine and ATP through an activated phospho-Asp-tRNA(Asn) or phospho-Glu-tRNA(Gln).</text>
</comment>
<sequence>MSLSLDDVKRVANLARIEISEDEARKALIQLSGIFDLIEQMQAVDTSAITPMSHAQDVMQRLRADAVTEIDQRELFQSVAPQVEAGLYLVPKVIE</sequence>
<dbReference type="GO" id="GO:0005524">
    <property type="term" value="F:ATP binding"/>
    <property type="evidence" value="ECO:0007669"/>
    <property type="project" value="UniProtKB-KW"/>
</dbReference>
<dbReference type="GO" id="GO:0050567">
    <property type="term" value="F:glutaminyl-tRNA synthase (glutamine-hydrolyzing) activity"/>
    <property type="evidence" value="ECO:0007669"/>
    <property type="project" value="UniProtKB-UniRule"/>
</dbReference>
<keyword evidence="1" id="KW-0547">Nucleotide-binding</keyword>
<dbReference type="GO" id="GO:0006450">
    <property type="term" value="P:regulation of translational fidelity"/>
    <property type="evidence" value="ECO:0007669"/>
    <property type="project" value="InterPro"/>
</dbReference>
<dbReference type="HAMAP" id="MF_00122">
    <property type="entry name" value="GatC"/>
    <property type="match status" value="1"/>
</dbReference>
<dbReference type="EMBL" id="FOCT01000002">
    <property type="protein sequence ID" value="SEN09143.1"/>
    <property type="molecule type" value="Genomic_DNA"/>
</dbReference>
<gene>
    <name evidence="1" type="primary">gatC</name>
    <name evidence="2" type="ORF">SAMN05216404_102331</name>
</gene>
<name>A0A1H8DPK3_9PROT</name>
<dbReference type="Pfam" id="PF02686">
    <property type="entry name" value="GatC"/>
    <property type="match status" value="1"/>
</dbReference>
<dbReference type="AlphaFoldDB" id="A0A1H8DPK3"/>